<reference evidence="1" key="1">
    <citation type="submission" date="2020-04" db="EMBL/GenBank/DDBJ databases">
        <title>Deep metagenomics examines the oral microbiome during advanced dental caries in children, revealing novel taxa and co-occurrences with host molecules.</title>
        <authorList>
            <person name="Baker J.L."/>
            <person name="Morton J.T."/>
            <person name="Dinis M."/>
            <person name="Alvarez R."/>
            <person name="Tran N.C."/>
            <person name="Knight R."/>
            <person name="Edlund A."/>
        </authorList>
    </citation>
    <scope>NUCLEOTIDE SEQUENCE</scope>
    <source>
        <strain evidence="1">JCVI_34_bin.1</strain>
    </source>
</reference>
<accession>A0A929RUX1</accession>
<comment type="caution">
    <text evidence="1">The sequence shown here is derived from an EMBL/GenBank/DDBJ whole genome shotgun (WGS) entry which is preliminary data.</text>
</comment>
<dbReference type="EMBL" id="JABZGR010000002">
    <property type="protein sequence ID" value="MBF0969692.1"/>
    <property type="molecule type" value="Genomic_DNA"/>
</dbReference>
<dbReference type="RefSeq" id="WP_303762791.1">
    <property type="nucleotide sequence ID" value="NZ_JABZGR010000002.1"/>
</dbReference>
<evidence type="ECO:0000313" key="2">
    <source>
        <dbReference type="Proteomes" id="UP000704068"/>
    </source>
</evidence>
<sequence length="250" mass="28930">MRLTDYLSHPEALDKRTLFQLREAVARHPYDAVARLLFLKNLFLLHDPSFGDELRRAALFVPDRSVLYAMVEDKNRLLQPISSPVSAKNSQKGRTQTLIDDFINNTGAPTVPIRRTPTPADATTDYTAILNEMDDISPEPVPAAQESDKNERSKRRETLVNTFIEKNDKITLKEEPEYTPELAEEDENDEIGEDFFTETLARIYIRQGRYEKAAEIIRRLNLVNPRKNVYFADQIRFLEKLIVNNKHKNK</sequence>
<name>A0A929RUX1_9BACT</name>
<organism evidence="1 2">
    <name type="scientific">Alloprevotella tannerae</name>
    <dbReference type="NCBI Taxonomy" id="76122"/>
    <lineage>
        <taxon>Bacteria</taxon>
        <taxon>Pseudomonadati</taxon>
        <taxon>Bacteroidota</taxon>
        <taxon>Bacteroidia</taxon>
        <taxon>Bacteroidales</taxon>
        <taxon>Prevotellaceae</taxon>
        <taxon>Alloprevotella</taxon>
    </lineage>
</organism>
<gene>
    <name evidence="1" type="ORF">HXK21_01425</name>
</gene>
<dbReference type="AlphaFoldDB" id="A0A929RUX1"/>
<proteinExistence type="predicted"/>
<protein>
    <submittedName>
        <fullName evidence="1">Tetratricopeptide repeat protein</fullName>
    </submittedName>
</protein>
<evidence type="ECO:0000313" key="1">
    <source>
        <dbReference type="EMBL" id="MBF0969692.1"/>
    </source>
</evidence>
<dbReference type="Proteomes" id="UP000704068">
    <property type="component" value="Unassembled WGS sequence"/>
</dbReference>